<keyword evidence="5 8" id="KW-0732">Signal</keyword>
<comment type="similarity">
    <text evidence="1">Belongs to the UDP-glycosyltransferase family.</text>
</comment>
<evidence type="ECO:0000256" key="7">
    <source>
        <dbReference type="SAM" id="Phobius"/>
    </source>
</evidence>
<comment type="caution">
    <text evidence="9">The sequence shown here is derived from an EMBL/GenBank/DDBJ whole genome shotgun (WGS) entry which is preliminary data.</text>
</comment>
<feature type="transmembrane region" description="Helical" evidence="7">
    <location>
        <begin position="477"/>
        <end position="504"/>
    </location>
</feature>
<keyword evidence="7" id="KW-1133">Transmembrane helix</keyword>
<dbReference type="EC" id="2.4.1.17" evidence="2"/>
<dbReference type="Proteomes" id="UP001432322">
    <property type="component" value="Unassembled WGS sequence"/>
</dbReference>
<dbReference type="AlphaFoldDB" id="A0AAV5VA05"/>
<name>A0AAV5VA05_9BILA</name>
<evidence type="ECO:0000256" key="3">
    <source>
        <dbReference type="ARBA" id="ARBA00022676"/>
    </source>
</evidence>
<evidence type="ECO:0000256" key="8">
    <source>
        <dbReference type="SAM" id="SignalP"/>
    </source>
</evidence>
<comment type="catalytic activity">
    <reaction evidence="6">
        <text>glucuronate acceptor + UDP-alpha-D-glucuronate = acceptor beta-D-glucuronoside + UDP + H(+)</text>
        <dbReference type="Rhea" id="RHEA:21032"/>
        <dbReference type="ChEBI" id="CHEBI:15378"/>
        <dbReference type="ChEBI" id="CHEBI:58052"/>
        <dbReference type="ChEBI" id="CHEBI:58223"/>
        <dbReference type="ChEBI" id="CHEBI:132367"/>
        <dbReference type="ChEBI" id="CHEBI:132368"/>
        <dbReference type="EC" id="2.4.1.17"/>
    </reaction>
</comment>
<evidence type="ECO:0000313" key="9">
    <source>
        <dbReference type="EMBL" id="GMT16264.1"/>
    </source>
</evidence>
<dbReference type="EMBL" id="BTSY01000002">
    <property type="protein sequence ID" value="GMT16264.1"/>
    <property type="molecule type" value="Genomic_DNA"/>
</dbReference>
<dbReference type="GO" id="GO:0015020">
    <property type="term" value="F:glucuronosyltransferase activity"/>
    <property type="evidence" value="ECO:0007669"/>
    <property type="project" value="UniProtKB-EC"/>
</dbReference>
<evidence type="ECO:0000313" key="10">
    <source>
        <dbReference type="Proteomes" id="UP001432322"/>
    </source>
</evidence>
<evidence type="ECO:0000256" key="4">
    <source>
        <dbReference type="ARBA" id="ARBA00022679"/>
    </source>
</evidence>
<feature type="chain" id="PRO_5043854100" description="glucuronosyltransferase" evidence="8">
    <location>
        <begin position="19"/>
        <end position="538"/>
    </location>
</feature>
<evidence type="ECO:0000256" key="5">
    <source>
        <dbReference type="ARBA" id="ARBA00022729"/>
    </source>
</evidence>
<protein>
    <recommendedName>
        <fullName evidence="2">glucuronosyltransferase</fullName>
        <ecNumber evidence="2">2.4.1.17</ecNumber>
    </recommendedName>
</protein>
<dbReference type="InterPro" id="IPR050271">
    <property type="entry name" value="UDP-glycosyltransferase"/>
</dbReference>
<evidence type="ECO:0000256" key="1">
    <source>
        <dbReference type="ARBA" id="ARBA00009995"/>
    </source>
</evidence>
<gene>
    <name evidence="9" type="ORF">PFISCL1PPCAC_7561</name>
</gene>
<dbReference type="SUPFAM" id="SSF53756">
    <property type="entry name" value="UDP-Glycosyltransferase/glycogen phosphorylase"/>
    <property type="match status" value="1"/>
</dbReference>
<dbReference type="InterPro" id="IPR002213">
    <property type="entry name" value="UDP_glucos_trans"/>
</dbReference>
<keyword evidence="7" id="KW-0472">Membrane</keyword>
<organism evidence="9 10">
    <name type="scientific">Pristionchus fissidentatus</name>
    <dbReference type="NCBI Taxonomy" id="1538716"/>
    <lineage>
        <taxon>Eukaryota</taxon>
        <taxon>Metazoa</taxon>
        <taxon>Ecdysozoa</taxon>
        <taxon>Nematoda</taxon>
        <taxon>Chromadorea</taxon>
        <taxon>Rhabditida</taxon>
        <taxon>Rhabditina</taxon>
        <taxon>Diplogasteromorpha</taxon>
        <taxon>Diplogasteroidea</taxon>
        <taxon>Neodiplogasteridae</taxon>
        <taxon>Pristionchus</taxon>
    </lineage>
</organism>
<keyword evidence="7" id="KW-0812">Transmembrane</keyword>
<accession>A0AAV5VA05</accession>
<dbReference type="PANTHER" id="PTHR48043:SF145">
    <property type="entry name" value="FI06409P-RELATED"/>
    <property type="match status" value="1"/>
</dbReference>
<evidence type="ECO:0000256" key="6">
    <source>
        <dbReference type="ARBA" id="ARBA00047475"/>
    </source>
</evidence>
<dbReference type="Gene3D" id="3.40.50.2000">
    <property type="entry name" value="Glycogen Phosphorylase B"/>
    <property type="match status" value="1"/>
</dbReference>
<dbReference type="Pfam" id="PF00201">
    <property type="entry name" value="UDPGT"/>
    <property type="match status" value="1"/>
</dbReference>
<dbReference type="PANTHER" id="PTHR48043">
    <property type="entry name" value="EG:EG0003.4 PROTEIN-RELATED"/>
    <property type="match status" value="1"/>
</dbReference>
<reference evidence="9" key="1">
    <citation type="submission" date="2023-10" db="EMBL/GenBank/DDBJ databases">
        <title>Genome assembly of Pristionchus species.</title>
        <authorList>
            <person name="Yoshida K."/>
            <person name="Sommer R.J."/>
        </authorList>
    </citation>
    <scope>NUCLEOTIDE SEQUENCE</scope>
    <source>
        <strain evidence="9">RS5133</strain>
    </source>
</reference>
<keyword evidence="3" id="KW-0328">Glycosyltransferase</keyword>
<proteinExistence type="inferred from homology"/>
<feature type="signal peptide" evidence="8">
    <location>
        <begin position="1"/>
        <end position="18"/>
    </location>
</feature>
<sequence>MLLASVFVLISLFCAGFGHKILVFNPTFSTARVDFVTTIVNTLVEAENTVHVIIPEVAKNVKVTGSRAHKSFFVPSLKGNPLNTMRFHADPFATVGMRDAVYIQNMTIVREAMCADLIAGYDDWMELKKEGGYDVGIAENFHAFAIMELLKVKHTILLVPGARSGVISRLITNLPVPPSVMADPFFSFLSLSWPSFSLTQRAFSLAASIATNQLMEMNIDREDSLLRSHWPSLSPLRDSLSKISLIIENSHPLLSLPQYTTHQIVPIGGLTFDAPFFTVDEDIDHLLDSSNQSAVLISFSSIESMQQISQTTLSALLSSISKLSNVIFMWRISKFDSDEKLQSNLHFFSSSLKSVLGHPKLRVILSDMDATTFHEGAFAGVPFISLPLLGDQSYHAAVAIDRCITVSLDKDDVTGENITAAIERVLRDESFAENATVLAKRLRRWPHRPIDNLIRHIDYVAEYGRPLGLVFPQVQFWTYYCLDIIIPSLIIIIFITCKVMKLWIGGYYQMYLRMKNNIEKKRELEGNSEDEEEGEEPE</sequence>
<keyword evidence="4" id="KW-0808">Transferase</keyword>
<keyword evidence="10" id="KW-1185">Reference proteome</keyword>
<evidence type="ECO:0000256" key="2">
    <source>
        <dbReference type="ARBA" id="ARBA00012544"/>
    </source>
</evidence>